<dbReference type="InterPro" id="IPR011701">
    <property type="entry name" value="MFS"/>
</dbReference>
<evidence type="ECO:0000259" key="8">
    <source>
        <dbReference type="PROSITE" id="PS50850"/>
    </source>
</evidence>
<feature type="transmembrane region" description="Helical" evidence="7">
    <location>
        <begin position="388"/>
        <end position="412"/>
    </location>
</feature>
<evidence type="ECO:0000313" key="9">
    <source>
        <dbReference type="EMBL" id="MFC3040831.1"/>
    </source>
</evidence>
<keyword evidence="5 7" id="KW-1133">Transmembrane helix</keyword>
<accession>A0ABV7CWU3</accession>
<feature type="domain" description="Major facilitator superfamily (MFS) profile" evidence="8">
    <location>
        <begin position="14"/>
        <end position="479"/>
    </location>
</feature>
<feature type="transmembrane region" description="Helical" evidence="7">
    <location>
        <begin position="424"/>
        <end position="446"/>
    </location>
</feature>
<dbReference type="InterPro" id="IPR050171">
    <property type="entry name" value="MFS_Transporters"/>
</dbReference>
<comment type="caution">
    <text evidence="9">The sequence shown here is derived from an EMBL/GenBank/DDBJ whole genome shotgun (WGS) entry which is preliminary data.</text>
</comment>
<name>A0ABV7CWU3_9BACI</name>
<dbReference type="PROSITE" id="PS50850">
    <property type="entry name" value="MFS"/>
    <property type="match status" value="1"/>
</dbReference>
<keyword evidence="6 7" id="KW-0472">Membrane</keyword>
<keyword evidence="3" id="KW-1003">Cell membrane</keyword>
<organism evidence="9 10">
    <name type="scientific">Virgibacillus xinjiangensis</name>
    <dbReference type="NCBI Taxonomy" id="393090"/>
    <lineage>
        <taxon>Bacteria</taxon>
        <taxon>Bacillati</taxon>
        <taxon>Bacillota</taxon>
        <taxon>Bacilli</taxon>
        <taxon>Bacillales</taxon>
        <taxon>Bacillaceae</taxon>
        <taxon>Virgibacillus</taxon>
    </lineage>
</organism>
<gene>
    <name evidence="9" type="ORF">ACFOGI_11285</name>
</gene>
<comment type="subcellular location">
    <subcellularLocation>
        <location evidence="1">Cell membrane</location>
        <topology evidence="1">Multi-pass membrane protein</topology>
    </subcellularLocation>
</comment>
<sequence length="488" mass="52274">MAKVKEGWQRYHTIWGLLLLGWVISYIDRTAAGPIITYMIENEVSFFANVDNPHGIGGLIGSLFFAGFMLMQFPGGYFGDKFGYRAVIVCSIFWAGVATLLTGLVGGLIAFIVFRVLLGLGEGVFYSNDRSYIAYHTPANKVGTGMGVVLTGVSIGLTAGLLGIPYLLTVAEPFMGIDAWRFPFYVTGALTLVVGLVLYFFLKPKASTVQPTEKSSPGIKANFGKTFGYMTGYSAVFLLLVMGIYFASVQLNLTEVSIAFILVALCPLLILYLYMTKKSEIKPLLANKNLFFLYLFFIPVMWHLWFYGFWSVSIVQDFGGGALMAAALVASFNGIAGIIGFPLGGKISDLVADRPNGRRNVLVVLTAVLTVLIFVFAGYVMMGYSHPVVMSVILFVSGLFFFALQPVAHALASDLTPPENKGSMFGMLNLIAEIGAVLAPVVSGAIRDQSGNWGSALLLDGALMAAGLVLVIAISGKAVASSAVGKSA</sequence>
<feature type="transmembrane region" description="Helical" evidence="7">
    <location>
        <begin position="361"/>
        <end position="382"/>
    </location>
</feature>
<keyword evidence="4 7" id="KW-0812">Transmembrane</keyword>
<dbReference type="Proteomes" id="UP001595279">
    <property type="component" value="Unassembled WGS sequence"/>
</dbReference>
<dbReference type="Pfam" id="PF07690">
    <property type="entry name" value="MFS_1"/>
    <property type="match status" value="1"/>
</dbReference>
<evidence type="ECO:0000256" key="5">
    <source>
        <dbReference type="ARBA" id="ARBA00022989"/>
    </source>
</evidence>
<keyword evidence="2" id="KW-0813">Transport</keyword>
<evidence type="ECO:0000256" key="7">
    <source>
        <dbReference type="SAM" id="Phobius"/>
    </source>
</evidence>
<feature type="transmembrane region" description="Helical" evidence="7">
    <location>
        <begin position="223"/>
        <end position="246"/>
    </location>
</feature>
<dbReference type="InterPro" id="IPR020846">
    <property type="entry name" value="MFS_dom"/>
</dbReference>
<protein>
    <submittedName>
        <fullName evidence="9">MFS transporter</fullName>
    </submittedName>
</protein>
<evidence type="ECO:0000256" key="2">
    <source>
        <dbReference type="ARBA" id="ARBA00022448"/>
    </source>
</evidence>
<evidence type="ECO:0000256" key="1">
    <source>
        <dbReference type="ARBA" id="ARBA00004651"/>
    </source>
</evidence>
<dbReference type="InterPro" id="IPR036259">
    <property type="entry name" value="MFS_trans_sf"/>
</dbReference>
<proteinExistence type="predicted"/>
<feature type="transmembrane region" description="Helical" evidence="7">
    <location>
        <begin position="458"/>
        <end position="480"/>
    </location>
</feature>
<feature type="transmembrane region" description="Helical" evidence="7">
    <location>
        <begin position="322"/>
        <end position="341"/>
    </location>
</feature>
<evidence type="ECO:0000256" key="3">
    <source>
        <dbReference type="ARBA" id="ARBA00022475"/>
    </source>
</evidence>
<evidence type="ECO:0000313" key="10">
    <source>
        <dbReference type="Proteomes" id="UP001595279"/>
    </source>
</evidence>
<keyword evidence="10" id="KW-1185">Reference proteome</keyword>
<feature type="transmembrane region" description="Helical" evidence="7">
    <location>
        <begin position="147"/>
        <end position="168"/>
    </location>
</feature>
<feature type="transmembrane region" description="Helical" evidence="7">
    <location>
        <begin position="56"/>
        <end position="75"/>
    </location>
</feature>
<feature type="transmembrane region" description="Helical" evidence="7">
    <location>
        <begin position="258"/>
        <end position="275"/>
    </location>
</feature>
<dbReference type="SUPFAM" id="SSF103473">
    <property type="entry name" value="MFS general substrate transporter"/>
    <property type="match status" value="1"/>
</dbReference>
<dbReference type="PANTHER" id="PTHR23517">
    <property type="entry name" value="RESISTANCE PROTEIN MDTM, PUTATIVE-RELATED-RELATED"/>
    <property type="match status" value="1"/>
</dbReference>
<dbReference type="PANTHER" id="PTHR23517:SF3">
    <property type="entry name" value="INTEGRAL MEMBRANE TRANSPORT PROTEIN"/>
    <property type="match status" value="1"/>
</dbReference>
<dbReference type="EMBL" id="JBHRSA010000043">
    <property type="protein sequence ID" value="MFC3040831.1"/>
    <property type="molecule type" value="Genomic_DNA"/>
</dbReference>
<feature type="transmembrane region" description="Helical" evidence="7">
    <location>
        <begin position="291"/>
        <end position="310"/>
    </location>
</feature>
<feature type="transmembrane region" description="Helical" evidence="7">
    <location>
        <begin position="180"/>
        <end position="202"/>
    </location>
</feature>
<dbReference type="Gene3D" id="1.20.1250.20">
    <property type="entry name" value="MFS general substrate transporter like domains"/>
    <property type="match status" value="2"/>
</dbReference>
<dbReference type="RefSeq" id="WP_390272476.1">
    <property type="nucleotide sequence ID" value="NZ_JBHRSA010000043.1"/>
</dbReference>
<evidence type="ECO:0000256" key="4">
    <source>
        <dbReference type="ARBA" id="ARBA00022692"/>
    </source>
</evidence>
<evidence type="ECO:0000256" key="6">
    <source>
        <dbReference type="ARBA" id="ARBA00023136"/>
    </source>
</evidence>
<reference evidence="10" key="1">
    <citation type="journal article" date="2019" name="Int. J. Syst. Evol. Microbiol.">
        <title>The Global Catalogue of Microorganisms (GCM) 10K type strain sequencing project: providing services to taxonomists for standard genome sequencing and annotation.</title>
        <authorList>
            <consortium name="The Broad Institute Genomics Platform"/>
            <consortium name="The Broad Institute Genome Sequencing Center for Infectious Disease"/>
            <person name="Wu L."/>
            <person name="Ma J."/>
        </authorList>
    </citation>
    <scope>NUCLEOTIDE SEQUENCE [LARGE SCALE GENOMIC DNA]</scope>
    <source>
        <strain evidence="10">KCTC 13128</strain>
    </source>
</reference>